<name>A0ABS9IZE1_9FLAO</name>
<evidence type="ECO:0000313" key="2">
    <source>
        <dbReference type="Proteomes" id="UP000829517"/>
    </source>
</evidence>
<reference evidence="1 2" key="1">
    <citation type="submission" date="2021-01" db="EMBL/GenBank/DDBJ databases">
        <title>Genome sequencing of Joostella atrarenae M1-2 (= KCTC 23194).</title>
        <authorList>
            <person name="Zakaria M.R."/>
            <person name="Lam M.Q."/>
            <person name="Chong C.S."/>
        </authorList>
    </citation>
    <scope>NUCLEOTIDE SEQUENCE [LARGE SCALE GENOMIC DNA]</scope>
    <source>
        <strain evidence="1 2">M1-2</strain>
    </source>
</reference>
<proteinExistence type="predicted"/>
<dbReference type="RefSeq" id="WP_236957515.1">
    <property type="nucleotide sequence ID" value="NZ_JAETXX010000001.1"/>
</dbReference>
<gene>
    <name evidence="1" type="ORF">JM658_01800</name>
</gene>
<protein>
    <submittedName>
        <fullName evidence="1">Uncharacterized protein</fullName>
    </submittedName>
</protein>
<organism evidence="1 2">
    <name type="scientific">Joostella atrarenae</name>
    <dbReference type="NCBI Taxonomy" id="679257"/>
    <lineage>
        <taxon>Bacteria</taxon>
        <taxon>Pseudomonadati</taxon>
        <taxon>Bacteroidota</taxon>
        <taxon>Flavobacteriia</taxon>
        <taxon>Flavobacteriales</taxon>
        <taxon>Flavobacteriaceae</taxon>
        <taxon>Joostella</taxon>
    </lineage>
</organism>
<sequence>MGVLELREELQKYIEKGDKNLLDVLYKTAKSYIEQNQLDEMIVEGEDDIASNRVHSQGDVQKMIEDWTKE</sequence>
<accession>A0ABS9IZE1</accession>
<evidence type="ECO:0000313" key="1">
    <source>
        <dbReference type="EMBL" id="MCF8713546.1"/>
    </source>
</evidence>
<comment type="caution">
    <text evidence="1">The sequence shown here is derived from an EMBL/GenBank/DDBJ whole genome shotgun (WGS) entry which is preliminary data.</text>
</comment>
<dbReference type="EMBL" id="JAETXX010000001">
    <property type="protein sequence ID" value="MCF8713546.1"/>
    <property type="molecule type" value="Genomic_DNA"/>
</dbReference>
<keyword evidence="2" id="KW-1185">Reference proteome</keyword>
<dbReference type="Proteomes" id="UP000829517">
    <property type="component" value="Unassembled WGS sequence"/>
</dbReference>